<proteinExistence type="predicted"/>
<dbReference type="EMBL" id="JAVRAF010000034">
    <property type="protein sequence ID" value="MDX8305872.1"/>
    <property type="molecule type" value="Genomic_DNA"/>
</dbReference>
<feature type="compositionally biased region" description="Basic and acidic residues" evidence="1">
    <location>
        <begin position="59"/>
        <end position="71"/>
    </location>
</feature>
<evidence type="ECO:0000256" key="1">
    <source>
        <dbReference type="SAM" id="MobiDB-lite"/>
    </source>
</evidence>
<feature type="region of interest" description="Disordered" evidence="1">
    <location>
        <begin position="59"/>
        <end position="78"/>
    </location>
</feature>
<reference evidence="2" key="1">
    <citation type="journal article" date="2023" name="Phytobiomes J">
        <title>Deciphering the key players within the bacterial microbiota associated with aerial crown gall tumors on rhododendron: Insights into the gallobiome.</title>
        <authorList>
            <person name="Kuzmanovic N."/>
            <person name="Nesme J."/>
            <person name="Wolf J."/>
            <person name="Neumann-Schaal M."/>
            <person name="Petersen J."/>
            <person name="Fernandez-Gnecco G."/>
            <person name="Sproeer C."/>
            <person name="Bunk B."/>
            <person name="Overmann J."/>
            <person name="Sorensen S.J."/>
            <person name="Idczak E."/>
            <person name="Smalla K."/>
        </authorList>
    </citation>
    <scope>NUCLEOTIDE SEQUENCE</scope>
    <source>
        <strain evidence="2">Rho-11.1</strain>
    </source>
</reference>
<evidence type="ECO:0008006" key="3">
    <source>
        <dbReference type="Google" id="ProtNLM"/>
    </source>
</evidence>
<accession>A0AAW9FQK7</accession>
<organism evidence="2">
    <name type="scientific">Agrobacterium rosae</name>
    <dbReference type="NCBI Taxonomy" id="1972867"/>
    <lineage>
        <taxon>Bacteria</taxon>
        <taxon>Pseudomonadati</taxon>
        <taxon>Pseudomonadota</taxon>
        <taxon>Alphaproteobacteria</taxon>
        <taxon>Hyphomicrobiales</taxon>
        <taxon>Rhizobiaceae</taxon>
        <taxon>Rhizobium/Agrobacterium group</taxon>
        <taxon>Agrobacterium</taxon>
    </lineage>
</organism>
<name>A0AAW9FQK7_9HYPH</name>
<protein>
    <recommendedName>
        <fullName evidence="3">pEK499-p136 HEPN domain-containing protein</fullName>
    </recommendedName>
</protein>
<gene>
    <name evidence="2" type="ORF">RMR22_27005</name>
</gene>
<evidence type="ECO:0000313" key="2">
    <source>
        <dbReference type="EMBL" id="MDX8305872.1"/>
    </source>
</evidence>
<sequence length="214" mass="24022">MGSPRQFSREIPKRANRLIKELYDNLPESEDRPFKLKATFLLSAATSIISVPYERSAKNKEHLGDEDHAESIRQATQSAKPISGSSFYSGTWRYYRLDKGQGFPQLATEGFPTAVLEGLQGEDAIDNARAMSCRLFFSNLRNALSHGSVFYLDSDGNSGEDIQVNRFGFVSTDLDKRRKVIGLHIQTVTMAEFRGFLTEWVNWLTNLGNTSSQG</sequence>
<comment type="caution">
    <text evidence="2">The sequence shown here is derived from an EMBL/GenBank/DDBJ whole genome shotgun (WGS) entry which is preliminary data.</text>
</comment>
<dbReference type="RefSeq" id="WP_320203909.1">
    <property type="nucleotide sequence ID" value="NZ_CP192787.1"/>
</dbReference>
<dbReference type="AlphaFoldDB" id="A0AAW9FQK7"/>